<dbReference type="GO" id="GO:0031490">
    <property type="term" value="F:chromatin DNA binding"/>
    <property type="evidence" value="ECO:0007669"/>
    <property type="project" value="TreeGrafter"/>
</dbReference>
<dbReference type="Proteomes" id="UP000823749">
    <property type="component" value="Chromosome 5"/>
</dbReference>
<evidence type="ECO:0000256" key="2">
    <source>
        <dbReference type="ARBA" id="ARBA00006801"/>
    </source>
</evidence>
<evidence type="ECO:0000259" key="6">
    <source>
        <dbReference type="Pfam" id="PF10536"/>
    </source>
</evidence>
<dbReference type="GO" id="GO:0000785">
    <property type="term" value="C:chromatin"/>
    <property type="evidence" value="ECO:0007669"/>
    <property type="project" value="TreeGrafter"/>
</dbReference>
<organism evidence="7 8">
    <name type="scientific">Rhododendron griersonianum</name>
    <dbReference type="NCBI Taxonomy" id="479676"/>
    <lineage>
        <taxon>Eukaryota</taxon>
        <taxon>Viridiplantae</taxon>
        <taxon>Streptophyta</taxon>
        <taxon>Embryophyta</taxon>
        <taxon>Tracheophyta</taxon>
        <taxon>Spermatophyta</taxon>
        <taxon>Magnoliopsida</taxon>
        <taxon>eudicotyledons</taxon>
        <taxon>Gunneridae</taxon>
        <taxon>Pentapetalae</taxon>
        <taxon>asterids</taxon>
        <taxon>Ericales</taxon>
        <taxon>Ericaceae</taxon>
        <taxon>Ericoideae</taxon>
        <taxon>Rhodoreae</taxon>
        <taxon>Rhododendron</taxon>
    </lineage>
</organism>
<accession>A0AAV6KB04</accession>
<evidence type="ECO:0000313" key="7">
    <source>
        <dbReference type="EMBL" id="KAG5549658.1"/>
    </source>
</evidence>
<feature type="region of interest" description="Disordered" evidence="5">
    <location>
        <begin position="58"/>
        <end position="93"/>
    </location>
</feature>
<evidence type="ECO:0000256" key="3">
    <source>
        <dbReference type="ARBA" id="ARBA00022723"/>
    </source>
</evidence>
<comment type="similarity">
    <text evidence="2">Belongs to the JARID1 histone demethylase family.</text>
</comment>
<evidence type="ECO:0000256" key="5">
    <source>
        <dbReference type="SAM" id="MobiDB-lite"/>
    </source>
</evidence>
<dbReference type="InterPro" id="IPR019557">
    <property type="entry name" value="AminoTfrase-like_pln_mobile"/>
</dbReference>
<name>A0AAV6KB04_9ERIC</name>
<dbReference type="AlphaFoldDB" id="A0AAV6KB04"/>
<dbReference type="InterPro" id="IPR045109">
    <property type="entry name" value="LSDs-like"/>
</dbReference>
<dbReference type="EMBL" id="JACTNZ010000005">
    <property type="protein sequence ID" value="KAG5549658.1"/>
    <property type="molecule type" value="Genomic_DNA"/>
</dbReference>
<sequence length="369" mass="42188">MSCIKVALDFVSPENVQECVRLTEEFRILPKNHRAKEDKLEVKKMSLHAMKDAVNILSGSPITEEANHQKEEKKDVKKKRRKKGMSDESRGHKLFSAVTPATNEMKRVPPTVSARKRKAEQDLDTDTTLDPAYTEDLPLAARWLSRRETTMETTYHYRGMLDNLRPSQVIFDQYTGRRQVVADVVFYTGCIRAMAVLELYLPDRVLRQFGMVQLDPGPPLVPLRGSRGANSHSYNVVYAYTDGQWENWRDHVMNAEKRVRIQPGVPWDSHPDYLPWFLTVSHFRVSPRPVEVSYTESAEERNATAMAILDSVLGGTRATTSTCPYELRQALVEVQRTLRGPEAAEVSIAGPSSDLYSSRYTRCRRRDRT</sequence>
<dbReference type="GO" id="GO:0000118">
    <property type="term" value="C:histone deacetylase complex"/>
    <property type="evidence" value="ECO:0007669"/>
    <property type="project" value="TreeGrafter"/>
</dbReference>
<feature type="compositionally biased region" description="Basic and acidic residues" evidence="5">
    <location>
        <begin position="65"/>
        <end position="75"/>
    </location>
</feature>
<keyword evidence="3" id="KW-0479">Metal-binding</keyword>
<dbReference type="GO" id="GO:0032454">
    <property type="term" value="F:histone H3K9 demethylase activity"/>
    <property type="evidence" value="ECO:0007669"/>
    <property type="project" value="InterPro"/>
</dbReference>
<dbReference type="PANTHER" id="PTHR12549:SF38">
    <property type="entry name" value="JMJC DOMAIN-CONTAINING HISTONE DEMETHYLASE 2, ISOFORM A"/>
    <property type="match status" value="1"/>
</dbReference>
<evidence type="ECO:0000256" key="1">
    <source>
        <dbReference type="ARBA" id="ARBA00004123"/>
    </source>
</evidence>
<proteinExistence type="inferred from homology"/>
<comment type="caution">
    <text evidence="7">The sequence shown here is derived from an EMBL/GenBank/DDBJ whole genome shotgun (WGS) entry which is preliminary data.</text>
</comment>
<feature type="domain" description="Aminotransferase-like plant mobile" evidence="6">
    <location>
        <begin position="134"/>
        <end position="277"/>
    </location>
</feature>
<dbReference type="PANTHER" id="PTHR12549">
    <property type="entry name" value="JMJC DOMAIN-CONTAINING HISTONE DEMETHYLATION PROTEIN"/>
    <property type="match status" value="1"/>
</dbReference>
<gene>
    <name evidence="7" type="ORF">RHGRI_014833</name>
</gene>
<keyword evidence="4" id="KW-0539">Nucleus</keyword>
<reference evidence="7" key="1">
    <citation type="submission" date="2020-08" db="EMBL/GenBank/DDBJ databases">
        <title>Plant Genome Project.</title>
        <authorList>
            <person name="Zhang R.-G."/>
        </authorList>
    </citation>
    <scope>NUCLEOTIDE SEQUENCE</scope>
    <source>
        <strain evidence="7">WSP0</strain>
        <tissue evidence="7">Leaf</tissue>
    </source>
</reference>
<dbReference type="GO" id="GO:0003712">
    <property type="term" value="F:transcription coregulator activity"/>
    <property type="evidence" value="ECO:0007669"/>
    <property type="project" value="TreeGrafter"/>
</dbReference>
<dbReference type="Gene3D" id="2.60.120.650">
    <property type="entry name" value="Cupin"/>
    <property type="match status" value="1"/>
</dbReference>
<keyword evidence="8" id="KW-1185">Reference proteome</keyword>
<evidence type="ECO:0000313" key="8">
    <source>
        <dbReference type="Proteomes" id="UP000823749"/>
    </source>
</evidence>
<dbReference type="GO" id="GO:0006357">
    <property type="term" value="P:regulation of transcription by RNA polymerase II"/>
    <property type="evidence" value="ECO:0007669"/>
    <property type="project" value="TreeGrafter"/>
</dbReference>
<feature type="region of interest" description="Disordered" evidence="5">
    <location>
        <begin position="110"/>
        <end position="131"/>
    </location>
</feature>
<dbReference type="Pfam" id="PF10536">
    <property type="entry name" value="PMD"/>
    <property type="match status" value="1"/>
</dbReference>
<comment type="subcellular location">
    <subcellularLocation>
        <location evidence="1">Nucleus</location>
    </subcellularLocation>
</comment>
<dbReference type="GO" id="GO:0046872">
    <property type="term" value="F:metal ion binding"/>
    <property type="evidence" value="ECO:0007669"/>
    <property type="project" value="UniProtKB-KW"/>
</dbReference>
<evidence type="ECO:0000256" key="4">
    <source>
        <dbReference type="ARBA" id="ARBA00023242"/>
    </source>
</evidence>
<protein>
    <recommendedName>
        <fullName evidence="6">Aminotransferase-like plant mobile domain-containing protein</fullName>
    </recommendedName>
</protein>